<dbReference type="AlphaFoldDB" id="I3D4K2"/>
<dbReference type="GO" id="GO:0004812">
    <property type="term" value="F:aminoacyl-tRNA ligase activity"/>
    <property type="evidence" value="ECO:0007669"/>
    <property type="project" value="InterPro"/>
</dbReference>
<evidence type="ECO:0000256" key="3">
    <source>
        <dbReference type="ARBA" id="ARBA00022840"/>
    </source>
</evidence>
<feature type="domain" description="DUF4443" evidence="5">
    <location>
        <begin position="111"/>
        <end position="209"/>
    </location>
</feature>
<dbReference type="SUPFAM" id="SSF46785">
    <property type="entry name" value="Winged helix' DNA-binding domain"/>
    <property type="match status" value="1"/>
</dbReference>
<dbReference type="GO" id="GO:0005524">
    <property type="term" value="F:ATP binding"/>
    <property type="evidence" value="ECO:0007669"/>
    <property type="project" value="UniProtKB-KW"/>
</dbReference>
<evidence type="ECO:0000256" key="2">
    <source>
        <dbReference type="ARBA" id="ARBA00022741"/>
    </source>
</evidence>
<dbReference type="Proteomes" id="UP000003423">
    <property type="component" value="Unassembled WGS sequence"/>
</dbReference>
<evidence type="ECO:0000259" key="5">
    <source>
        <dbReference type="Pfam" id="PF14544"/>
    </source>
</evidence>
<dbReference type="Gene3D" id="3.30.1360.30">
    <property type="entry name" value="GAD-like domain"/>
    <property type="match status" value="1"/>
</dbReference>
<accession>I3D4K2</accession>
<dbReference type="InterPro" id="IPR029349">
    <property type="entry name" value="DUF4443"/>
</dbReference>
<dbReference type="InterPro" id="IPR036388">
    <property type="entry name" value="WH-like_DNA-bd_sf"/>
</dbReference>
<keyword evidence="3" id="KW-0067">ATP-binding</keyword>
<evidence type="ECO:0000256" key="1">
    <source>
        <dbReference type="ARBA" id="ARBA00022598"/>
    </source>
</evidence>
<dbReference type="InterPro" id="IPR004115">
    <property type="entry name" value="GAD-like_sf"/>
</dbReference>
<comment type="caution">
    <text evidence="6">The sequence shown here is derived from an EMBL/GenBank/DDBJ whole genome shotgun (WGS) entry which is preliminary data.</text>
</comment>
<organism evidence="6 7">
    <name type="scientific">Candidatus Nitrosopumilus salarius BD31</name>
    <dbReference type="NCBI Taxonomy" id="859350"/>
    <lineage>
        <taxon>Archaea</taxon>
        <taxon>Nitrososphaerota</taxon>
        <taxon>Nitrososphaeria</taxon>
        <taxon>Nitrosopumilales</taxon>
        <taxon>Nitrosopumilaceae</taxon>
        <taxon>Nitrosopumilus</taxon>
    </lineage>
</organism>
<dbReference type="Pfam" id="PF14544">
    <property type="entry name" value="DUF4443"/>
    <property type="match status" value="1"/>
</dbReference>
<dbReference type="GO" id="GO:0006412">
    <property type="term" value="P:translation"/>
    <property type="evidence" value="ECO:0007669"/>
    <property type="project" value="UniProtKB-KW"/>
</dbReference>
<dbReference type="OrthoDB" id="52987at2157"/>
<dbReference type="Gene3D" id="1.10.10.10">
    <property type="entry name" value="Winged helix-like DNA-binding domain superfamily/Winged helix DNA-binding domain"/>
    <property type="match status" value="1"/>
</dbReference>
<keyword evidence="7" id="KW-1185">Reference proteome</keyword>
<dbReference type="InterPro" id="IPR036390">
    <property type="entry name" value="WH_DNA-bd_sf"/>
</dbReference>
<evidence type="ECO:0000313" key="7">
    <source>
        <dbReference type="Proteomes" id="UP000003423"/>
    </source>
</evidence>
<evidence type="ECO:0000256" key="4">
    <source>
        <dbReference type="ARBA" id="ARBA00022917"/>
    </source>
</evidence>
<protein>
    <recommendedName>
        <fullName evidence="5">DUF4443 domain-containing protein</fullName>
    </recommendedName>
</protein>
<reference evidence="6 7" key="1">
    <citation type="journal article" date="2012" name="J. Bacteriol.">
        <title>Genome sequence of "Candidatus Nitrosopumilus salaria" BD31, an ammonia-oxidizing archaeon from the San Francisco Bay estuary.</title>
        <authorList>
            <person name="Mosier A.C."/>
            <person name="Allen E.E."/>
            <person name="Kim M."/>
            <person name="Ferriera S."/>
            <person name="Francis C.A."/>
        </authorList>
    </citation>
    <scope>NUCLEOTIDE SEQUENCE [LARGE SCALE GENOMIC DNA]</scope>
    <source>
        <strain evidence="6 7">BD31</strain>
    </source>
</reference>
<dbReference type="PATRIC" id="fig|859350.6.peg.364"/>
<dbReference type="EMBL" id="AEXL02000034">
    <property type="protein sequence ID" value="EIJ66645.1"/>
    <property type="molecule type" value="Genomic_DNA"/>
</dbReference>
<evidence type="ECO:0000313" key="6">
    <source>
        <dbReference type="EMBL" id="EIJ66645.1"/>
    </source>
</evidence>
<sequence>MESMQQQIKTLQKIVSRKRTSKALTFSIPHVLKSILLLTKQKYVSRTTFCDELHIGEGAVRTLISHLKEHEFADSIKAGTFLTIRGRNFAKKFQEAMPYQSFLKKCCLTNGKHNCAIILRKDHVTGIGNGMQQRDYAILYGASDSLTLRFKKEEFVFVGDEVVCFADEPEIKNNLIETLHPRNKDIVIITSSDDKFVAEISAINTALWTLGTQK</sequence>
<keyword evidence="4" id="KW-0648">Protein biosynthesis</keyword>
<dbReference type="GO" id="GO:0005737">
    <property type="term" value="C:cytoplasm"/>
    <property type="evidence" value="ECO:0007669"/>
    <property type="project" value="InterPro"/>
</dbReference>
<keyword evidence="2" id="KW-0547">Nucleotide-binding</keyword>
<name>I3D4K2_9ARCH</name>
<gene>
    <name evidence="6" type="ORF">BD31_I2100</name>
</gene>
<keyword evidence="1" id="KW-0436">Ligase</keyword>
<proteinExistence type="predicted"/>